<evidence type="ECO:0000256" key="2">
    <source>
        <dbReference type="ARBA" id="ARBA00010742"/>
    </source>
</evidence>
<proteinExistence type="inferred from homology"/>
<reference evidence="4 5" key="1">
    <citation type="submission" date="2024-12" db="EMBL/GenBank/DDBJ databases">
        <title>Forecasting of Potato common scab and diversities of Pathogenic streptomyces spp. in china.</title>
        <authorList>
            <person name="Handique U."/>
            <person name="Wu J."/>
        </authorList>
    </citation>
    <scope>NUCLEOTIDE SEQUENCE [LARGE SCALE GENOMIC DNA]</scope>
    <source>
        <strain evidence="4 5">ZRIMU1585</strain>
    </source>
</reference>
<dbReference type="PANTHER" id="PTHR30024">
    <property type="entry name" value="ALIPHATIC SULFONATES-BINDING PROTEIN-RELATED"/>
    <property type="match status" value="1"/>
</dbReference>
<accession>A0ABW9IZR6</accession>
<organism evidence="4 5">
    <name type="scientific">Streptomyces galilaeus</name>
    <dbReference type="NCBI Taxonomy" id="33899"/>
    <lineage>
        <taxon>Bacteria</taxon>
        <taxon>Bacillati</taxon>
        <taxon>Actinomycetota</taxon>
        <taxon>Actinomycetes</taxon>
        <taxon>Kitasatosporales</taxon>
        <taxon>Streptomycetaceae</taxon>
        <taxon>Streptomyces</taxon>
    </lineage>
</organism>
<dbReference type="SUPFAM" id="SSF53850">
    <property type="entry name" value="Periplasmic binding protein-like II"/>
    <property type="match status" value="1"/>
</dbReference>
<feature type="non-terminal residue" evidence="4">
    <location>
        <position position="85"/>
    </location>
</feature>
<feature type="non-terminal residue" evidence="4">
    <location>
        <position position="1"/>
    </location>
</feature>
<comment type="subcellular location">
    <subcellularLocation>
        <location evidence="1">Periplasm</location>
    </subcellularLocation>
</comment>
<dbReference type="Proteomes" id="UP001631993">
    <property type="component" value="Unassembled WGS sequence"/>
</dbReference>
<evidence type="ECO:0000256" key="3">
    <source>
        <dbReference type="ARBA" id="ARBA00022729"/>
    </source>
</evidence>
<dbReference type="PANTHER" id="PTHR30024:SF47">
    <property type="entry name" value="TAURINE-BINDING PERIPLASMIC PROTEIN"/>
    <property type="match status" value="1"/>
</dbReference>
<protein>
    <submittedName>
        <fullName evidence="4">PhnD/SsuA/transferrin family substrate-binding protein</fullName>
    </submittedName>
</protein>
<name>A0ABW9IZR6_STRGJ</name>
<evidence type="ECO:0000256" key="1">
    <source>
        <dbReference type="ARBA" id="ARBA00004418"/>
    </source>
</evidence>
<evidence type="ECO:0000313" key="5">
    <source>
        <dbReference type="Proteomes" id="UP001631993"/>
    </source>
</evidence>
<dbReference type="Pfam" id="PF12974">
    <property type="entry name" value="Phosphonate-bd"/>
    <property type="match status" value="1"/>
</dbReference>
<gene>
    <name evidence="4" type="ORF">ACKI1S_48920</name>
</gene>
<keyword evidence="5" id="KW-1185">Reference proteome</keyword>
<keyword evidence="3" id="KW-0732">Signal</keyword>
<dbReference type="EMBL" id="JBJVNE010000538">
    <property type="protein sequence ID" value="MFM9653888.1"/>
    <property type="molecule type" value="Genomic_DNA"/>
</dbReference>
<comment type="similarity">
    <text evidence="2">Belongs to the bacterial solute-binding protein SsuA/TauA family.</text>
</comment>
<dbReference type="RefSeq" id="WP_409098129.1">
    <property type="nucleotide sequence ID" value="NZ_JBJVNE010000538.1"/>
</dbReference>
<comment type="caution">
    <text evidence="4">The sequence shown here is derived from an EMBL/GenBank/DDBJ whole genome shotgun (WGS) entry which is preliminary data.</text>
</comment>
<sequence length="85" mass="8782">KTFGEGTKVDFVTVRAGSEVLSAMAGGSLDMCNIGSSPMVVGFANGVPVSMVYIYKNIIDSEVLVVQGNSGIKTVADLKGKKLAL</sequence>
<evidence type="ECO:0000313" key="4">
    <source>
        <dbReference type="EMBL" id="MFM9653888.1"/>
    </source>
</evidence>
<dbReference type="Gene3D" id="3.40.190.10">
    <property type="entry name" value="Periplasmic binding protein-like II"/>
    <property type="match status" value="2"/>
</dbReference>